<evidence type="ECO:0000259" key="1">
    <source>
        <dbReference type="Pfam" id="PF12728"/>
    </source>
</evidence>
<dbReference type="InterPro" id="IPR041657">
    <property type="entry name" value="HTH_17"/>
</dbReference>
<dbReference type="PaxDb" id="882-DVU_2875"/>
<evidence type="ECO:0000313" key="3">
    <source>
        <dbReference type="Proteomes" id="UP000002194"/>
    </source>
</evidence>
<reference evidence="2 3" key="1">
    <citation type="journal article" date="2004" name="Nat. Biotechnol.">
        <title>The genome sequence of the anaerobic, sulfate-reducing bacterium Desulfovibrio vulgaris Hildenborough.</title>
        <authorList>
            <person name="Heidelberg J.F."/>
            <person name="Seshadri R."/>
            <person name="Haveman S.A."/>
            <person name="Hemme C.L."/>
            <person name="Paulsen I.T."/>
            <person name="Kolonay J.F."/>
            <person name="Eisen J.A."/>
            <person name="Ward N."/>
            <person name="Methe B."/>
            <person name="Brinkac L.M."/>
            <person name="Daugherty S.C."/>
            <person name="Deboy R.T."/>
            <person name="Dodson R.J."/>
            <person name="Durkin A.S."/>
            <person name="Madupu R."/>
            <person name="Nelson W.C."/>
            <person name="Sullivan S.A."/>
            <person name="Fouts D."/>
            <person name="Haft D.H."/>
            <person name="Selengut J."/>
            <person name="Peterson J.D."/>
            <person name="Davidsen T.M."/>
            <person name="Zafar N."/>
            <person name="Zhou L."/>
            <person name="Radune D."/>
            <person name="Dimitrov G."/>
            <person name="Hance M."/>
            <person name="Tran K."/>
            <person name="Khouri H."/>
            <person name="Gill J."/>
            <person name="Utterback T.R."/>
            <person name="Feldblyum T.V."/>
            <person name="Wall J.D."/>
            <person name="Voordouw G."/>
            <person name="Fraser C.M."/>
        </authorList>
    </citation>
    <scope>NUCLEOTIDE SEQUENCE [LARGE SCALE GENOMIC DNA]</scope>
    <source>
        <strain evidence="3">ATCC 29579 / DSM 644 / NCIMB 8303 / VKM B-1760 / Hildenborough</strain>
    </source>
</reference>
<dbReference type="NCBIfam" id="TIGR01764">
    <property type="entry name" value="excise"/>
    <property type="match status" value="1"/>
</dbReference>
<dbReference type="PhylomeDB" id="Q727I0"/>
<feature type="domain" description="Helix-turn-helix" evidence="1">
    <location>
        <begin position="14"/>
        <end position="61"/>
    </location>
</feature>
<dbReference type="GO" id="GO:0003677">
    <property type="term" value="F:DNA binding"/>
    <property type="evidence" value="ECO:0007669"/>
    <property type="project" value="UniProtKB-KW"/>
</dbReference>
<accession>Q727I0</accession>
<dbReference type="KEGG" id="dvu:DVU_2875"/>
<dbReference type="EMBL" id="AE017285">
    <property type="protein sequence ID" value="AAS97347.1"/>
    <property type="molecule type" value="Genomic_DNA"/>
</dbReference>
<dbReference type="InterPro" id="IPR010093">
    <property type="entry name" value="SinI_DNA-bd"/>
</dbReference>
<sequence>MNSGNDLGRKLNWRQACTLLGCSQSHFYNLVNSGEIPSYRHGVVRGVRVLEQDCLNYLARRQDERELRQNHV</sequence>
<name>Q727I0_NITV2</name>
<dbReference type="OrthoDB" id="5460787at2"/>
<organism evidence="2 3">
    <name type="scientific">Nitratidesulfovibrio vulgaris (strain ATCC 29579 / DSM 644 / CCUG 34227 / NCIMB 8303 / VKM B-1760 / Hildenborough)</name>
    <name type="common">Desulfovibrio vulgaris</name>
    <dbReference type="NCBI Taxonomy" id="882"/>
    <lineage>
        <taxon>Bacteria</taxon>
        <taxon>Pseudomonadati</taxon>
        <taxon>Thermodesulfobacteriota</taxon>
        <taxon>Desulfovibrionia</taxon>
        <taxon>Desulfovibrionales</taxon>
        <taxon>Desulfovibrionaceae</taxon>
        <taxon>Nitratidesulfovibrio</taxon>
    </lineage>
</organism>
<dbReference type="Proteomes" id="UP000002194">
    <property type="component" value="Chromosome"/>
</dbReference>
<dbReference type="RefSeq" id="WP_010940135.1">
    <property type="nucleotide sequence ID" value="NC_002937.3"/>
</dbReference>
<dbReference type="EnsemblBacteria" id="AAS97347">
    <property type="protein sequence ID" value="AAS97347"/>
    <property type="gene ID" value="DVU_2875"/>
</dbReference>
<dbReference type="STRING" id="882.DVU_2875"/>
<protein>
    <submittedName>
        <fullName evidence="2">DNA-binding domain, excisionase family</fullName>
    </submittedName>
</protein>
<gene>
    <name evidence="2" type="ordered locus">DVU_2875</name>
</gene>
<keyword evidence="3" id="KW-1185">Reference proteome</keyword>
<dbReference type="Pfam" id="PF12728">
    <property type="entry name" value="HTH_17"/>
    <property type="match status" value="1"/>
</dbReference>
<proteinExistence type="predicted"/>
<keyword evidence="2" id="KW-0238">DNA-binding</keyword>
<dbReference type="HOGENOM" id="CLU_2715873_0_0_7"/>
<evidence type="ECO:0000313" key="2">
    <source>
        <dbReference type="EMBL" id="AAS97347.1"/>
    </source>
</evidence>
<dbReference type="AlphaFoldDB" id="Q727I0"/>
<dbReference type="eggNOG" id="COG3311">
    <property type="taxonomic scope" value="Bacteria"/>
</dbReference>